<dbReference type="Proteomes" id="UP000775872">
    <property type="component" value="Unassembled WGS sequence"/>
</dbReference>
<evidence type="ECO:0000313" key="1">
    <source>
        <dbReference type="EMBL" id="CAH0043665.1"/>
    </source>
</evidence>
<keyword evidence="2" id="KW-1185">Reference proteome</keyword>
<accession>A0A9N9YYS3</accession>
<gene>
    <name evidence="1" type="ORF">CSOL1703_00009551</name>
</gene>
<dbReference type="EMBL" id="CABFOC020000003">
    <property type="protein sequence ID" value="CAH0043665.1"/>
    <property type="molecule type" value="Genomic_DNA"/>
</dbReference>
<dbReference type="OrthoDB" id="10439238at2759"/>
<dbReference type="AlphaFoldDB" id="A0A9N9YYS3"/>
<organism evidence="1 2">
    <name type="scientific">Clonostachys solani</name>
    <dbReference type="NCBI Taxonomy" id="160281"/>
    <lineage>
        <taxon>Eukaryota</taxon>
        <taxon>Fungi</taxon>
        <taxon>Dikarya</taxon>
        <taxon>Ascomycota</taxon>
        <taxon>Pezizomycotina</taxon>
        <taxon>Sordariomycetes</taxon>
        <taxon>Hypocreomycetidae</taxon>
        <taxon>Hypocreales</taxon>
        <taxon>Bionectriaceae</taxon>
        <taxon>Clonostachys</taxon>
    </lineage>
</organism>
<reference evidence="1" key="1">
    <citation type="submission" date="2021-10" db="EMBL/GenBank/DDBJ databases">
        <authorList>
            <person name="Piombo E."/>
        </authorList>
    </citation>
    <scope>NUCLEOTIDE SEQUENCE</scope>
</reference>
<protein>
    <submittedName>
        <fullName evidence="1">Uncharacterized protein</fullName>
    </submittedName>
</protein>
<proteinExistence type="predicted"/>
<sequence length="138" mass="16409">MSSNQPEEDKETSFKRGRLSIALFLLRPRFSQLSSTLGALPRRHSSFRNASRRDVVEFLDEYFNRTEIPWSDDEASIHRQYDEVMEIMWEMDDNIRLLDLVYQASPSSTIRRDISQAVEWWRQALLLMSEVDQDPWSH</sequence>
<name>A0A9N9YYS3_9HYPO</name>
<comment type="caution">
    <text evidence="1">The sequence shown here is derived from an EMBL/GenBank/DDBJ whole genome shotgun (WGS) entry which is preliminary data.</text>
</comment>
<evidence type="ECO:0000313" key="2">
    <source>
        <dbReference type="Proteomes" id="UP000775872"/>
    </source>
</evidence>